<dbReference type="Proteomes" id="UP001597472">
    <property type="component" value="Unassembled WGS sequence"/>
</dbReference>
<dbReference type="EMBL" id="JBHULS010000008">
    <property type="protein sequence ID" value="MFD2552650.1"/>
    <property type="molecule type" value="Genomic_DNA"/>
</dbReference>
<gene>
    <name evidence="1" type="ORF">ACFSQP_12585</name>
</gene>
<proteinExistence type="predicted"/>
<evidence type="ECO:0000313" key="2">
    <source>
        <dbReference type="Proteomes" id="UP001597472"/>
    </source>
</evidence>
<name>A0ABW5KXC4_9FLAO</name>
<sequence>MKPATDNQNMPLLEKRTKVVMADRPSKLEFLINEELSAFYAKGIQVIDVKYAISKEVGSAIIIYNPNI</sequence>
<accession>A0ABW5KXC4</accession>
<reference evidence="2" key="1">
    <citation type="journal article" date="2019" name="Int. J. Syst. Evol. Microbiol.">
        <title>The Global Catalogue of Microorganisms (GCM) 10K type strain sequencing project: providing services to taxonomists for standard genome sequencing and annotation.</title>
        <authorList>
            <consortium name="The Broad Institute Genomics Platform"/>
            <consortium name="The Broad Institute Genome Sequencing Center for Infectious Disease"/>
            <person name="Wu L."/>
            <person name="Ma J."/>
        </authorList>
    </citation>
    <scope>NUCLEOTIDE SEQUENCE [LARGE SCALE GENOMIC DNA]</scope>
    <source>
        <strain evidence="2">KCTC 42587</strain>
    </source>
</reference>
<evidence type="ECO:0000313" key="1">
    <source>
        <dbReference type="EMBL" id="MFD2552650.1"/>
    </source>
</evidence>
<dbReference type="RefSeq" id="WP_376895057.1">
    <property type="nucleotide sequence ID" value="NZ_JBHULS010000008.1"/>
</dbReference>
<comment type="caution">
    <text evidence="1">The sequence shown here is derived from an EMBL/GenBank/DDBJ whole genome shotgun (WGS) entry which is preliminary data.</text>
</comment>
<protein>
    <submittedName>
        <fullName evidence="1">Uncharacterized protein</fullName>
    </submittedName>
</protein>
<keyword evidence="2" id="KW-1185">Reference proteome</keyword>
<organism evidence="1 2">
    <name type="scientific">Bizionia sediminis</name>
    <dbReference type="NCBI Taxonomy" id="1737064"/>
    <lineage>
        <taxon>Bacteria</taxon>
        <taxon>Pseudomonadati</taxon>
        <taxon>Bacteroidota</taxon>
        <taxon>Flavobacteriia</taxon>
        <taxon>Flavobacteriales</taxon>
        <taxon>Flavobacteriaceae</taxon>
        <taxon>Bizionia</taxon>
    </lineage>
</organism>